<keyword evidence="1" id="KW-0812">Transmembrane</keyword>
<keyword evidence="1" id="KW-0472">Membrane</keyword>
<keyword evidence="3" id="KW-1185">Reference proteome</keyword>
<evidence type="ECO:0000256" key="1">
    <source>
        <dbReference type="SAM" id="Phobius"/>
    </source>
</evidence>
<dbReference type="STRING" id="641147.HMPREF9021_02610"/>
<reference evidence="2 3" key="2">
    <citation type="submission" date="2011-10" db="EMBL/GenBank/DDBJ databases">
        <title>The Genome Sequence of Simonsiella muelleri ATCC 29453.</title>
        <authorList>
            <consortium name="The Broad Institute Genome Sequencing Platform"/>
            <consortium name="The Broad Institute Genome Sequencing Center for Infectious Disease"/>
            <person name="Earl A."/>
            <person name="Ward D."/>
            <person name="Feldgarden M."/>
            <person name="Gevers D."/>
            <person name="Izard J."/>
            <person name="Baranova O.V."/>
            <person name="Blanton J.M."/>
            <person name="Tanner A.C."/>
            <person name="Dewhirst F."/>
            <person name="Young S.K."/>
            <person name="Zeng Q."/>
            <person name="Gargeya S."/>
            <person name="Fitzgerald M."/>
            <person name="Haas B."/>
            <person name="Abouelleil A."/>
            <person name="Alvarado L."/>
            <person name="Arachchi H.M."/>
            <person name="Berlin A."/>
            <person name="Brown A."/>
            <person name="Chapman S.B."/>
            <person name="Chen Z."/>
            <person name="Dunbar C."/>
            <person name="Freedman E."/>
            <person name="Gearin G."/>
            <person name="Goldberg J."/>
            <person name="Griggs A."/>
            <person name="Gujja S."/>
            <person name="Heiman D."/>
            <person name="Howarth C."/>
            <person name="Larson L."/>
            <person name="Lui A."/>
            <person name="MacDonald P.J.P."/>
            <person name="Montmayeur A."/>
            <person name="Murphy C."/>
            <person name="Neiman D."/>
            <person name="Pearson M."/>
            <person name="Priest M."/>
            <person name="Roberts A."/>
            <person name="Saif S."/>
            <person name="Shea T."/>
            <person name="Shenoy N."/>
            <person name="Sisk P."/>
            <person name="Stolte C."/>
            <person name="Sykes S."/>
            <person name="Wortman J."/>
            <person name="Nusbaum C."/>
            <person name="Birren B."/>
        </authorList>
    </citation>
    <scope>NUCLEOTIDE SEQUENCE [LARGE SCALE GENOMIC DNA]</scope>
    <source>
        <strain evidence="2 3">ATCC 29453</strain>
    </source>
</reference>
<dbReference type="AlphaFoldDB" id="U6Q2S7"/>
<gene>
    <name evidence="2" type="ORF">HMPREF9021_02610</name>
</gene>
<evidence type="ECO:0000313" key="2">
    <source>
        <dbReference type="EMBL" id="EJZ50144.1"/>
    </source>
</evidence>
<dbReference type="HOGENOM" id="CLU_2865402_0_0_4"/>
<feature type="transmembrane region" description="Helical" evidence="1">
    <location>
        <begin position="12"/>
        <end position="29"/>
    </location>
</feature>
<reference evidence="2 3" key="1">
    <citation type="submission" date="2010-03" db="EMBL/GenBank/DDBJ databases">
        <authorList>
            <consortium name="The Broad Institute Genome Sequencing Platform"/>
            <person name="Ward D."/>
            <person name="Earl A."/>
            <person name="Feldgarden M."/>
            <person name="Gevers D."/>
            <person name="Young S."/>
            <person name="Zeng Q."/>
            <person name="Koehrsen M."/>
            <person name="Alvarado L."/>
            <person name="Berlin A.M."/>
            <person name="Borenstein D."/>
            <person name="Chapman S.B."/>
            <person name="Chen Z."/>
            <person name="Engels R."/>
            <person name="Freedman E."/>
            <person name="Gellesch M."/>
            <person name="Goldberg J."/>
            <person name="Griggs A."/>
            <person name="Gujja S."/>
            <person name="Heilman E.R."/>
            <person name="Heiman D.I."/>
            <person name="Hepburn T.A."/>
            <person name="Howarth C."/>
            <person name="Jen D."/>
            <person name="Larson L."/>
            <person name="Mehta T."/>
            <person name="Park D."/>
            <person name="Pearson M."/>
            <person name="Richards J."/>
            <person name="Roberts A."/>
            <person name="Saif S."/>
            <person name="Shea T.D."/>
            <person name="Shenoy N."/>
            <person name="Sisk P."/>
            <person name="Stolte C."/>
            <person name="Sykes S.N."/>
            <person name="Walk T."/>
            <person name="White J."/>
            <person name="Yandava C."/>
            <person name="Izard J."/>
            <person name="Baranova O.V."/>
            <person name="Blanton J.M."/>
            <person name="Tanner A.C."/>
            <person name="Dewhirst F."/>
            <person name="Haas B."/>
            <person name="Nusbaum C."/>
            <person name="Birren B."/>
        </authorList>
    </citation>
    <scope>NUCLEOTIDE SEQUENCE [LARGE SCALE GENOMIC DNA]</scope>
    <source>
        <strain evidence="2 3">ATCC 29453</strain>
    </source>
</reference>
<sequence>MLKILIFCKYFYALLLLVTPLLFIFEYFSDSSTINMQIYCRALFTFMILFILTNYTISTYFLKH</sequence>
<proteinExistence type="predicted"/>
<feature type="transmembrane region" description="Helical" evidence="1">
    <location>
        <begin position="41"/>
        <end position="62"/>
    </location>
</feature>
<dbReference type="KEGG" id="smur:BWP33_12035"/>
<accession>U6Q2S7</accession>
<comment type="caution">
    <text evidence="2">The sequence shown here is derived from an EMBL/GenBank/DDBJ whole genome shotgun (WGS) entry which is preliminary data.</text>
</comment>
<protein>
    <submittedName>
        <fullName evidence="2">Uncharacterized protein</fullName>
    </submittedName>
</protein>
<dbReference type="Proteomes" id="UP000017813">
    <property type="component" value="Unassembled WGS sequence"/>
</dbReference>
<dbReference type="EMBL" id="ADCY02000053">
    <property type="protein sequence ID" value="EJZ50144.1"/>
    <property type="molecule type" value="Genomic_DNA"/>
</dbReference>
<keyword evidence="1" id="KW-1133">Transmembrane helix</keyword>
<organism evidence="2 3">
    <name type="scientific">Simonsiella muelleri ATCC 29453</name>
    <dbReference type="NCBI Taxonomy" id="641147"/>
    <lineage>
        <taxon>Bacteria</taxon>
        <taxon>Pseudomonadati</taxon>
        <taxon>Pseudomonadota</taxon>
        <taxon>Betaproteobacteria</taxon>
        <taxon>Neisseriales</taxon>
        <taxon>Neisseriaceae</taxon>
        <taxon>Simonsiella</taxon>
    </lineage>
</organism>
<name>U6Q2S7_9NEIS</name>
<evidence type="ECO:0000313" key="3">
    <source>
        <dbReference type="Proteomes" id="UP000017813"/>
    </source>
</evidence>